<feature type="domain" description="SIS" evidence="12">
    <location>
        <begin position="463"/>
        <end position="604"/>
    </location>
</feature>
<dbReference type="InterPro" id="IPR047084">
    <property type="entry name" value="GFAT_N"/>
</dbReference>
<dbReference type="GO" id="GO:0004360">
    <property type="term" value="F:glutamine-fructose-6-phosphate transaminase (isomerizing) activity"/>
    <property type="evidence" value="ECO:0007669"/>
    <property type="project" value="UniProtKB-UniRule"/>
</dbReference>
<dbReference type="InterPro" id="IPR035490">
    <property type="entry name" value="GlmS/FrlB_SIS"/>
</dbReference>
<evidence type="ECO:0000256" key="2">
    <source>
        <dbReference type="ARBA" id="ARBA00004496"/>
    </source>
</evidence>
<dbReference type="PANTHER" id="PTHR10937">
    <property type="entry name" value="GLUCOSAMINE--FRUCTOSE-6-PHOSPHATE AMINOTRANSFERASE, ISOMERIZING"/>
    <property type="match status" value="1"/>
</dbReference>
<dbReference type="InterPro" id="IPR017932">
    <property type="entry name" value="GATase_2_dom"/>
</dbReference>
<dbReference type="PROSITE" id="PS51464">
    <property type="entry name" value="SIS"/>
    <property type="match status" value="2"/>
</dbReference>
<comment type="function">
    <text evidence="10">Catalyzes the first step in hexosamine metabolism, converting fructose-6P into glucosamine-6P using glutamine as a nitrogen source.</text>
</comment>
<dbReference type="EMBL" id="MHNK01000007">
    <property type="protein sequence ID" value="OGZ44183.1"/>
    <property type="molecule type" value="Genomic_DNA"/>
</dbReference>
<dbReference type="GO" id="GO:0006047">
    <property type="term" value="P:UDP-N-acetylglucosamine metabolic process"/>
    <property type="evidence" value="ECO:0007669"/>
    <property type="project" value="TreeGrafter"/>
</dbReference>
<dbReference type="STRING" id="1802114.A2719_02370"/>
<dbReference type="Proteomes" id="UP000177480">
    <property type="component" value="Unassembled WGS sequence"/>
</dbReference>
<dbReference type="Pfam" id="PF01380">
    <property type="entry name" value="SIS"/>
    <property type="match status" value="2"/>
</dbReference>
<dbReference type="GO" id="GO:0005975">
    <property type="term" value="P:carbohydrate metabolic process"/>
    <property type="evidence" value="ECO:0007669"/>
    <property type="project" value="UniProtKB-UniRule"/>
</dbReference>
<dbReference type="InterPro" id="IPR005855">
    <property type="entry name" value="GFAT"/>
</dbReference>
<dbReference type="GO" id="GO:0006002">
    <property type="term" value="P:fructose 6-phosphate metabolic process"/>
    <property type="evidence" value="ECO:0007669"/>
    <property type="project" value="TreeGrafter"/>
</dbReference>
<sequence>MCGIISYIGKREALPILLDGLYRLEYRGYDSAGVAVVNHDGNVGHIRTTGRVDELASLLAEHPIQGSFGIAHTRWATHGAPSVANAHPHADCKNSVFVAHNGIIENYAHLRAALEREGHKFASETDSEVLAHLIERALVLVGSAGTLDDAVSEALRHVQGTYGIAVVSSRHPEKLVVARRSSPLLLGIGDGEFFAASDSSALLRHTRRIVYLDDNELAVLTPKGYEVRNIRRKPVTKQVELLTGSPADIEKNGHDHFMEKEIHEAPEVLRNAIRGRVLHAEGTAKLSALDASVEKLSQINHIIFLSQGTSYYAGLVGKYMIEELAGIPAEVVYASEFRYAPPPLNEQTLVVAISQSGETADTLEAIREAKRHHVPTLAIVNVVGSSIAREAGMGIYNYAGPEIGVASTKAFISQLAVLSLVAVWFGRQRNLSVSRGREILEELQQLPHKAEKVLSMASRIHTLADGYASHEHFFFLGRKYNWPVALEGALKLKEISYAHAEGYASGEMKHGPIALITSGFPSVVLAPSDSVYEKSVSTIHELKARGGKVLAVATEGNTEIAKIADDVAHIPQTLEILSPILTVIPLQLFAYFIAKKRGCDIDKPRNLAKSVTVE</sequence>
<evidence type="ECO:0000256" key="6">
    <source>
        <dbReference type="ARBA" id="ARBA00022576"/>
    </source>
</evidence>
<evidence type="ECO:0000313" key="13">
    <source>
        <dbReference type="EMBL" id="OGZ44183.1"/>
    </source>
</evidence>
<dbReference type="InterPro" id="IPR046348">
    <property type="entry name" value="SIS_dom_sf"/>
</dbReference>
<comment type="catalytic activity">
    <reaction evidence="1 10">
        <text>D-fructose 6-phosphate + L-glutamine = D-glucosamine 6-phosphate + L-glutamate</text>
        <dbReference type="Rhea" id="RHEA:13237"/>
        <dbReference type="ChEBI" id="CHEBI:29985"/>
        <dbReference type="ChEBI" id="CHEBI:58359"/>
        <dbReference type="ChEBI" id="CHEBI:58725"/>
        <dbReference type="ChEBI" id="CHEBI:61527"/>
        <dbReference type="EC" id="2.6.1.16"/>
    </reaction>
</comment>
<evidence type="ECO:0000256" key="3">
    <source>
        <dbReference type="ARBA" id="ARBA00012916"/>
    </source>
</evidence>
<feature type="active site" description="Nucleophile; for GATase activity" evidence="10">
    <location>
        <position position="2"/>
    </location>
</feature>
<dbReference type="CDD" id="cd00714">
    <property type="entry name" value="GFAT"/>
    <property type="match status" value="1"/>
</dbReference>
<evidence type="ECO:0000256" key="5">
    <source>
        <dbReference type="ARBA" id="ARBA00022490"/>
    </source>
</evidence>
<comment type="subunit">
    <text evidence="10">Homodimer.</text>
</comment>
<proteinExistence type="inferred from homology"/>
<dbReference type="FunFam" id="3.40.50.10490:FF:000002">
    <property type="entry name" value="Glutamine--fructose-6-phosphate aminotransferase [isomerizing]"/>
    <property type="match status" value="1"/>
</dbReference>
<gene>
    <name evidence="10" type="primary">glmS</name>
    <name evidence="13" type="ORF">A2719_02370</name>
</gene>
<name>A0A1G2G1J7_9BACT</name>
<evidence type="ECO:0000259" key="12">
    <source>
        <dbReference type="PROSITE" id="PS51464"/>
    </source>
</evidence>
<dbReference type="InterPro" id="IPR035466">
    <property type="entry name" value="GlmS/AgaS_SIS"/>
</dbReference>
<evidence type="ECO:0000256" key="9">
    <source>
        <dbReference type="ARBA" id="ARBA00022962"/>
    </source>
</evidence>
<comment type="subcellular location">
    <subcellularLocation>
        <location evidence="2 10">Cytoplasm</location>
    </subcellularLocation>
</comment>
<keyword evidence="8" id="KW-0677">Repeat</keyword>
<comment type="caution">
    <text evidence="13">The sequence shown here is derived from an EMBL/GenBank/DDBJ whole genome shotgun (WGS) entry which is preliminary data.</text>
</comment>
<dbReference type="Gene3D" id="3.60.20.10">
    <property type="entry name" value="Glutamine Phosphoribosylpyrophosphate, subunit 1, domain 1"/>
    <property type="match status" value="1"/>
</dbReference>
<dbReference type="GO" id="GO:0006487">
    <property type="term" value="P:protein N-linked glycosylation"/>
    <property type="evidence" value="ECO:0007669"/>
    <property type="project" value="TreeGrafter"/>
</dbReference>
<feature type="domain" description="SIS" evidence="12">
    <location>
        <begin position="292"/>
        <end position="431"/>
    </location>
</feature>
<protein>
    <recommendedName>
        <fullName evidence="4 10">Glutamine--fructose-6-phosphate aminotransferase [isomerizing]</fullName>
        <ecNumber evidence="3 10">2.6.1.16</ecNumber>
    </recommendedName>
    <alternativeName>
        <fullName evidence="10">D-fructose-6-phosphate amidotransferase</fullName>
    </alternativeName>
    <alternativeName>
        <fullName evidence="10">GFAT</fullName>
    </alternativeName>
    <alternativeName>
        <fullName evidence="10">Glucosamine-6-phosphate synthase</fullName>
    </alternativeName>
    <alternativeName>
        <fullName evidence="10">Hexosephosphate aminotransferase</fullName>
    </alternativeName>
    <alternativeName>
        <fullName evidence="10">L-glutamine--D-fructose-6-phosphate amidotransferase</fullName>
    </alternativeName>
</protein>
<dbReference type="SUPFAM" id="SSF56235">
    <property type="entry name" value="N-terminal nucleophile aminohydrolases (Ntn hydrolases)"/>
    <property type="match status" value="1"/>
</dbReference>
<dbReference type="GO" id="GO:0005829">
    <property type="term" value="C:cytosol"/>
    <property type="evidence" value="ECO:0007669"/>
    <property type="project" value="TreeGrafter"/>
</dbReference>
<dbReference type="CDD" id="cd05008">
    <property type="entry name" value="SIS_GlmS_GlmD_1"/>
    <property type="match status" value="1"/>
</dbReference>
<keyword evidence="6 10" id="KW-0032">Aminotransferase</keyword>
<dbReference type="PROSITE" id="PS51278">
    <property type="entry name" value="GATASE_TYPE_2"/>
    <property type="match status" value="1"/>
</dbReference>
<keyword evidence="7 10" id="KW-0808">Transferase</keyword>
<feature type="active site" description="For Fru-6P isomerization activity" evidence="10">
    <location>
        <position position="609"/>
    </location>
</feature>
<dbReference type="CDD" id="cd05009">
    <property type="entry name" value="SIS_GlmS_GlmD_2"/>
    <property type="match status" value="1"/>
</dbReference>
<dbReference type="EC" id="2.6.1.16" evidence="3 10"/>
<dbReference type="AlphaFoldDB" id="A0A1G2G1J7"/>
<evidence type="ECO:0000256" key="10">
    <source>
        <dbReference type="HAMAP-Rule" id="MF_00164"/>
    </source>
</evidence>
<dbReference type="InterPro" id="IPR001347">
    <property type="entry name" value="SIS_dom"/>
</dbReference>
<dbReference type="FunFam" id="3.60.20.10:FF:000006">
    <property type="entry name" value="Glutamine--fructose-6-phosphate aminotransferase [isomerizing]"/>
    <property type="match status" value="1"/>
</dbReference>
<evidence type="ECO:0000256" key="4">
    <source>
        <dbReference type="ARBA" id="ARBA00016090"/>
    </source>
</evidence>
<dbReference type="Pfam" id="PF13522">
    <property type="entry name" value="GATase_6"/>
    <property type="match status" value="1"/>
</dbReference>
<dbReference type="GO" id="GO:0046349">
    <property type="term" value="P:amino sugar biosynthetic process"/>
    <property type="evidence" value="ECO:0007669"/>
    <property type="project" value="UniProtKB-ARBA"/>
</dbReference>
<accession>A0A1G2G1J7</accession>
<dbReference type="InterPro" id="IPR029055">
    <property type="entry name" value="Ntn_hydrolases_N"/>
</dbReference>
<dbReference type="Gene3D" id="3.40.50.10490">
    <property type="entry name" value="Glucose-6-phosphate isomerase like protein, domain 1"/>
    <property type="match status" value="2"/>
</dbReference>
<evidence type="ECO:0000256" key="1">
    <source>
        <dbReference type="ARBA" id="ARBA00001031"/>
    </source>
</evidence>
<evidence type="ECO:0000256" key="7">
    <source>
        <dbReference type="ARBA" id="ARBA00022679"/>
    </source>
</evidence>
<dbReference type="FunFam" id="3.40.50.10490:FF:000001">
    <property type="entry name" value="Glutamine--fructose-6-phosphate aminotransferase [isomerizing]"/>
    <property type="match status" value="1"/>
</dbReference>
<organism evidence="13 14">
    <name type="scientific">Candidatus Ryanbacteria bacterium RIFCSPHIGHO2_01_FULL_45_22</name>
    <dbReference type="NCBI Taxonomy" id="1802114"/>
    <lineage>
        <taxon>Bacteria</taxon>
        <taxon>Candidatus Ryaniibacteriota</taxon>
    </lineage>
</organism>
<dbReference type="GO" id="GO:0097367">
    <property type="term" value="F:carbohydrate derivative binding"/>
    <property type="evidence" value="ECO:0007669"/>
    <property type="project" value="InterPro"/>
</dbReference>
<reference evidence="13 14" key="1">
    <citation type="journal article" date="2016" name="Nat. Commun.">
        <title>Thousands of microbial genomes shed light on interconnected biogeochemical processes in an aquifer system.</title>
        <authorList>
            <person name="Anantharaman K."/>
            <person name="Brown C.T."/>
            <person name="Hug L.A."/>
            <person name="Sharon I."/>
            <person name="Castelle C.J."/>
            <person name="Probst A.J."/>
            <person name="Thomas B.C."/>
            <person name="Singh A."/>
            <person name="Wilkins M.J."/>
            <person name="Karaoz U."/>
            <person name="Brodie E.L."/>
            <person name="Williams K.H."/>
            <person name="Hubbard S.S."/>
            <person name="Banfield J.F."/>
        </authorList>
    </citation>
    <scope>NUCLEOTIDE SEQUENCE [LARGE SCALE GENOMIC DNA]</scope>
</reference>
<dbReference type="HAMAP" id="MF_00164">
    <property type="entry name" value="GlmS"/>
    <property type="match status" value="1"/>
</dbReference>
<dbReference type="SUPFAM" id="SSF53697">
    <property type="entry name" value="SIS domain"/>
    <property type="match status" value="1"/>
</dbReference>
<feature type="domain" description="Glutamine amidotransferase type-2" evidence="11">
    <location>
        <begin position="2"/>
        <end position="223"/>
    </location>
</feature>
<keyword evidence="9" id="KW-0315">Glutamine amidotransferase</keyword>
<keyword evidence="5 10" id="KW-0963">Cytoplasm</keyword>
<dbReference type="NCBIfam" id="TIGR01135">
    <property type="entry name" value="glmS"/>
    <property type="match status" value="1"/>
</dbReference>
<dbReference type="PANTHER" id="PTHR10937:SF0">
    <property type="entry name" value="GLUTAMINE--FRUCTOSE-6-PHOSPHATE TRANSAMINASE (ISOMERIZING)"/>
    <property type="match status" value="1"/>
</dbReference>
<evidence type="ECO:0000256" key="8">
    <source>
        <dbReference type="ARBA" id="ARBA00022737"/>
    </source>
</evidence>
<feature type="initiator methionine" description="Removed" evidence="10">
    <location>
        <position position="1"/>
    </location>
</feature>
<evidence type="ECO:0000313" key="14">
    <source>
        <dbReference type="Proteomes" id="UP000177480"/>
    </source>
</evidence>
<evidence type="ECO:0000259" key="11">
    <source>
        <dbReference type="PROSITE" id="PS51278"/>
    </source>
</evidence>
<dbReference type="NCBIfam" id="NF001484">
    <property type="entry name" value="PRK00331.1"/>
    <property type="match status" value="1"/>
</dbReference>